<keyword evidence="2" id="KW-1185">Reference proteome</keyword>
<protein>
    <submittedName>
        <fullName evidence="1">11576_t:CDS:1</fullName>
    </submittedName>
</protein>
<reference evidence="1" key="1">
    <citation type="submission" date="2021-06" db="EMBL/GenBank/DDBJ databases">
        <authorList>
            <person name="Kallberg Y."/>
            <person name="Tangrot J."/>
            <person name="Rosling A."/>
        </authorList>
    </citation>
    <scope>NUCLEOTIDE SEQUENCE</scope>
    <source>
        <strain evidence="1">87-6 pot B 2015</strain>
    </source>
</reference>
<gene>
    <name evidence="1" type="ORF">FMOSSE_LOCUS10170</name>
</gene>
<dbReference type="Proteomes" id="UP000789375">
    <property type="component" value="Unassembled WGS sequence"/>
</dbReference>
<evidence type="ECO:0000313" key="2">
    <source>
        <dbReference type="Proteomes" id="UP000789375"/>
    </source>
</evidence>
<organism evidence="1 2">
    <name type="scientific">Funneliformis mosseae</name>
    <name type="common">Endomycorrhizal fungus</name>
    <name type="synonym">Glomus mosseae</name>
    <dbReference type="NCBI Taxonomy" id="27381"/>
    <lineage>
        <taxon>Eukaryota</taxon>
        <taxon>Fungi</taxon>
        <taxon>Fungi incertae sedis</taxon>
        <taxon>Mucoromycota</taxon>
        <taxon>Glomeromycotina</taxon>
        <taxon>Glomeromycetes</taxon>
        <taxon>Glomerales</taxon>
        <taxon>Glomeraceae</taxon>
        <taxon>Funneliformis</taxon>
    </lineage>
</organism>
<comment type="caution">
    <text evidence="1">The sequence shown here is derived from an EMBL/GenBank/DDBJ whole genome shotgun (WGS) entry which is preliminary data.</text>
</comment>
<dbReference type="EMBL" id="CAJVPP010003243">
    <property type="protein sequence ID" value="CAG8624636.1"/>
    <property type="molecule type" value="Genomic_DNA"/>
</dbReference>
<proteinExistence type="predicted"/>
<dbReference type="AlphaFoldDB" id="A0A9N9D467"/>
<name>A0A9N9D467_FUNMO</name>
<sequence>MKLTLKKIFQFLSPSDNINKELEDDNEKIKFDLINISIEQAKWSSCVVTPLFHQRKLSEKEIDDEISFTEDN</sequence>
<evidence type="ECO:0000313" key="1">
    <source>
        <dbReference type="EMBL" id="CAG8624636.1"/>
    </source>
</evidence>
<accession>A0A9N9D467</accession>